<organism evidence="2 3">
    <name type="scientific">Populus alba x Populus x berolinensis</name>
    <dbReference type="NCBI Taxonomy" id="444605"/>
    <lineage>
        <taxon>Eukaryota</taxon>
        <taxon>Viridiplantae</taxon>
        <taxon>Streptophyta</taxon>
        <taxon>Embryophyta</taxon>
        <taxon>Tracheophyta</taxon>
        <taxon>Spermatophyta</taxon>
        <taxon>Magnoliopsida</taxon>
        <taxon>eudicotyledons</taxon>
        <taxon>Gunneridae</taxon>
        <taxon>Pentapetalae</taxon>
        <taxon>rosids</taxon>
        <taxon>fabids</taxon>
        <taxon>Malpighiales</taxon>
        <taxon>Salicaceae</taxon>
        <taxon>Saliceae</taxon>
        <taxon>Populus</taxon>
    </lineage>
</organism>
<evidence type="ECO:0000313" key="2">
    <source>
        <dbReference type="EMBL" id="KAJ7005504.1"/>
    </source>
</evidence>
<sequence length="125" mass="14554">MDHDNSRVPMSKSEHGARNSDRPLASGVRMSMKCETNEEFLFNSLLCEGGFFVIEATEKESLPVYKNNYFSYHAVVDLRKSLRIDMALQIDLIAWDMKGKGREELFRPKEKMRANKEVLEYVLHH</sequence>
<dbReference type="AlphaFoldDB" id="A0AAD6RAW5"/>
<gene>
    <name evidence="2" type="ORF">NC653_004962</name>
</gene>
<accession>A0AAD6RAW5</accession>
<evidence type="ECO:0000256" key="1">
    <source>
        <dbReference type="SAM" id="MobiDB-lite"/>
    </source>
</evidence>
<proteinExistence type="predicted"/>
<feature type="region of interest" description="Disordered" evidence="1">
    <location>
        <begin position="1"/>
        <end position="26"/>
    </location>
</feature>
<protein>
    <submittedName>
        <fullName evidence="2">Uncharacterized protein</fullName>
    </submittedName>
</protein>
<name>A0AAD6RAW5_9ROSI</name>
<dbReference type="Proteomes" id="UP001164929">
    <property type="component" value="Chromosome 2"/>
</dbReference>
<dbReference type="EMBL" id="JAQIZT010000002">
    <property type="protein sequence ID" value="KAJ7005504.1"/>
    <property type="molecule type" value="Genomic_DNA"/>
</dbReference>
<keyword evidence="3" id="KW-1185">Reference proteome</keyword>
<reference evidence="2" key="1">
    <citation type="journal article" date="2023" name="Mol. Ecol. Resour.">
        <title>Chromosome-level genome assembly of a triploid poplar Populus alba 'Berolinensis'.</title>
        <authorList>
            <person name="Chen S."/>
            <person name="Yu Y."/>
            <person name="Wang X."/>
            <person name="Wang S."/>
            <person name="Zhang T."/>
            <person name="Zhou Y."/>
            <person name="He R."/>
            <person name="Meng N."/>
            <person name="Wang Y."/>
            <person name="Liu W."/>
            <person name="Liu Z."/>
            <person name="Liu J."/>
            <person name="Guo Q."/>
            <person name="Huang H."/>
            <person name="Sederoff R.R."/>
            <person name="Wang G."/>
            <person name="Qu G."/>
            <person name="Chen S."/>
        </authorList>
    </citation>
    <scope>NUCLEOTIDE SEQUENCE</scope>
    <source>
        <strain evidence="2">SC-2020</strain>
    </source>
</reference>
<comment type="caution">
    <text evidence="2">The sequence shown here is derived from an EMBL/GenBank/DDBJ whole genome shotgun (WGS) entry which is preliminary data.</text>
</comment>
<evidence type="ECO:0000313" key="3">
    <source>
        <dbReference type="Proteomes" id="UP001164929"/>
    </source>
</evidence>
<feature type="compositionally biased region" description="Basic and acidic residues" evidence="1">
    <location>
        <begin position="1"/>
        <end position="21"/>
    </location>
</feature>